<dbReference type="HAMAP" id="MF_01006">
    <property type="entry name" value="Undec_diphosphatase"/>
    <property type="match status" value="1"/>
</dbReference>
<evidence type="ECO:0000256" key="12">
    <source>
        <dbReference type="ARBA" id="ARBA00032932"/>
    </source>
</evidence>
<keyword evidence="5 14" id="KW-1003">Cell membrane</keyword>
<keyword evidence="15" id="KW-0418">Kinase</keyword>
<dbReference type="PANTHER" id="PTHR30622:SF3">
    <property type="entry name" value="UNDECAPRENYL-DIPHOSPHATASE"/>
    <property type="match status" value="1"/>
</dbReference>
<comment type="catalytic activity">
    <reaction evidence="13 14">
        <text>di-trans,octa-cis-undecaprenyl diphosphate + H2O = di-trans,octa-cis-undecaprenyl phosphate + phosphate + H(+)</text>
        <dbReference type="Rhea" id="RHEA:28094"/>
        <dbReference type="ChEBI" id="CHEBI:15377"/>
        <dbReference type="ChEBI" id="CHEBI:15378"/>
        <dbReference type="ChEBI" id="CHEBI:43474"/>
        <dbReference type="ChEBI" id="CHEBI:58405"/>
        <dbReference type="ChEBI" id="CHEBI:60392"/>
        <dbReference type="EC" id="3.6.1.27"/>
    </reaction>
</comment>
<keyword evidence="9 14" id="KW-0472">Membrane</keyword>
<reference evidence="15 16" key="1">
    <citation type="journal article" date="2009" name="J. Bacteriol.">
        <title>Genome sequence of the emerging pathogen Helicobacter canadensis.</title>
        <authorList>
            <person name="Loman N.J."/>
            <person name="Snyder L.A."/>
            <person name="Linton J.D."/>
            <person name="Langdon R."/>
            <person name="Lawson A.J."/>
            <person name="Weinstock G.M."/>
            <person name="Wren B.W."/>
            <person name="Pallen M.J."/>
        </authorList>
    </citation>
    <scope>NUCLEOTIDE SEQUENCE [LARGE SCALE GENOMIC DNA]</scope>
    <source>
        <strain evidence="15 16">MIT 98-5491</strain>
    </source>
</reference>
<feature type="transmembrane region" description="Helical" evidence="14">
    <location>
        <begin position="12"/>
        <end position="30"/>
    </location>
</feature>
<dbReference type="STRING" id="537970.HCAN_1141"/>
<dbReference type="HOGENOM" id="CLU_060296_2_0_7"/>
<dbReference type="eggNOG" id="COG1968">
    <property type="taxonomic scope" value="Bacteria"/>
</dbReference>
<keyword evidence="6 14" id="KW-0812">Transmembrane</keyword>
<evidence type="ECO:0000256" key="2">
    <source>
        <dbReference type="ARBA" id="ARBA00010621"/>
    </source>
</evidence>
<evidence type="ECO:0000256" key="6">
    <source>
        <dbReference type="ARBA" id="ARBA00022692"/>
    </source>
</evidence>
<feature type="transmembrane region" description="Helical" evidence="14">
    <location>
        <begin position="61"/>
        <end position="79"/>
    </location>
</feature>
<comment type="function">
    <text evidence="14">Catalyzes the dephosphorylation of undecaprenyl diphosphate (UPP). Confers resistance to bacitracin.</text>
</comment>
<protein>
    <recommendedName>
        <fullName evidence="4 14">Undecaprenyl-diphosphatase</fullName>
        <ecNumber evidence="3 14">3.6.1.27</ecNumber>
    </recommendedName>
    <alternativeName>
        <fullName evidence="12 14">Bacitracin resistance protein</fullName>
    </alternativeName>
    <alternativeName>
        <fullName evidence="11 14">Undecaprenyl pyrophosphate phosphatase</fullName>
    </alternativeName>
</protein>
<dbReference type="GO" id="GO:0008360">
    <property type="term" value="P:regulation of cell shape"/>
    <property type="evidence" value="ECO:0007669"/>
    <property type="project" value="UniProtKB-KW"/>
</dbReference>
<feature type="transmembrane region" description="Helical" evidence="14">
    <location>
        <begin position="154"/>
        <end position="179"/>
    </location>
</feature>
<dbReference type="AlphaFoldDB" id="C5ZXI4"/>
<dbReference type="GO" id="GO:0016301">
    <property type="term" value="F:kinase activity"/>
    <property type="evidence" value="ECO:0007669"/>
    <property type="project" value="UniProtKB-KW"/>
</dbReference>
<dbReference type="GO" id="GO:0046677">
    <property type="term" value="P:response to antibiotic"/>
    <property type="evidence" value="ECO:0007669"/>
    <property type="project" value="UniProtKB-UniRule"/>
</dbReference>
<feature type="transmembrane region" description="Helical" evidence="14">
    <location>
        <begin position="250"/>
        <end position="268"/>
    </location>
</feature>
<keyword evidence="16" id="KW-1185">Reference proteome</keyword>
<dbReference type="PANTHER" id="PTHR30622">
    <property type="entry name" value="UNDECAPRENYL-DIPHOSPHATASE"/>
    <property type="match status" value="1"/>
</dbReference>
<gene>
    <name evidence="14" type="primary">uppP</name>
    <name evidence="15" type="ORF">HCAN_1141</name>
</gene>
<dbReference type="GO" id="GO:0071555">
    <property type="term" value="P:cell wall organization"/>
    <property type="evidence" value="ECO:0007669"/>
    <property type="project" value="UniProtKB-KW"/>
</dbReference>
<comment type="miscellaneous">
    <text evidence="14">Bacitracin is thought to be involved in the inhibition of peptidoglycan synthesis by sequestering undecaprenyl diphosphate, thereby reducing the pool of lipid carrier available.</text>
</comment>
<keyword evidence="7 14" id="KW-0378">Hydrolase</keyword>
<dbReference type="Proteomes" id="UP000007032">
    <property type="component" value="Chromosome"/>
</dbReference>
<dbReference type="InterPro" id="IPR003824">
    <property type="entry name" value="UppP"/>
</dbReference>
<evidence type="ECO:0000256" key="8">
    <source>
        <dbReference type="ARBA" id="ARBA00022989"/>
    </source>
</evidence>
<keyword evidence="14" id="KW-0133">Cell shape</keyword>
<name>C5ZXI4_9HELI</name>
<keyword evidence="14" id="KW-0573">Peptidoglycan synthesis</keyword>
<dbReference type="EMBL" id="CM000776">
    <property type="protein sequence ID" value="EES89852.1"/>
    <property type="molecule type" value="Genomic_DNA"/>
</dbReference>
<dbReference type="EC" id="3.6.1.27" evidence="3 14"/>
<feature type="transmembrane region" description="Helical" evidence="14">
    <location>
        <begin position="191"/>
        <end position="209"/>
    </location>
</feature>
<keyword evidence="8 14" id="KW-1133">Transmembrane helix</keyword>
<evidence type="ECO:0000256" key="13">
    <source>
        <dbReference type="ARBA" id="ARBA00047594"/>
    </source>
</evidence>
<evidence type="ECO:0000256" key="14">
    <source>
        <dbReference type="HAMAP-Rule" id="MF_01006"/>
    </source>
</evidence>
<accession>C5ZXI4</accession>
<organism evidence="15 16">
    <name type="scientific">Helicobacter canadensis MIT 98-5491</name>
    <dbReference type="NCBI Taxonomy" id="537970"/>
    <lineage>
        <taxon>Bacteria</taxon>
        <taxon>Pseudomonadati</taxon>
        <taxon>Campylobacterota</taxon>
        <taxon>Epsilonproteobacteria</taxon>
        <taxon>Campylobacterales</taxon>
        <taxon>Helicobacteraceae</taxon>
        <taxon>Helicobacter</taxon>
    </lineage>
</organism>
<sequence>MLESLYFLCKTRLFMDLIYAIILGIVEGLTEFLPVSSTGHLILTSKLLGIQQDTFHKTFEVMIQLGSILAVIFVFWERLFKNSLELWVKLAIGFLPAGILGFLLYDLIKMLFAPITTSIMLIVGGIAFIVIEIFYKEKEHHTKEIAEISYKQSFLIGIFQALAMIPGTSRSGATIIGGLLLGCNRKVATEFSFLLALPTMIIASGYSAYKNYAVFNADNLLVLGVGFVVAFLSALIAIKLFLGFVSRFNFIPFGIYRIILGIAFLFYLEVF</sequence>
<evidence type="ECO:0000256" key="7">
    <source>
        <dbReference type="ARBA" id="ARBA00022801"/>
    </source>
</evidence>
<evidence type="ECO:0000256" key="4">
    <source>
        <dbReference type="ARBA" id="ARBA00021581"/>
    </source>
</evidence>
<evidence type="ECO:0000256" key="9">
    <source>
        <dbReference type="ARBA" id="ARBA00023136"/>
    </source>
</evidence>
<dbReference type="NCBIfam" id="TIGR00753">
    <property type="entry name" value="undec_PP_bacA"/>
    <property type="match status" value="1"/>
</dbReference>
<proteinExistence type="inferred from homology"/>
<keyword evidence="10 14" id="KW-0046">Antibiotic resistance</keyword>
<evidence type="ECO:0000313" key="15">
    <source>
        <dbReference type="EMBL" id="EES89852.1"/>
    </source>
</evidence>
<comment type="subcellular location">
    <subcellularLocation>
        <location evidence="1 14">Cell membrane</location>
        <topology evidence="1 14">Multi-pass membrane protein</topology>
    </subcellularLocation>
</comment>
<comment type="similarity">
    <text evidence="2 14">Belongs to the UppP family.</text>
</comment>
<dbReference type="NCBIfam" id="NF001390">
    <property type="entry name" value="PRK00281.1-4"/>
    <property type="match status" value="1"/>
</dbReference>
<keyword evidence="14" id="KW-0961">Cell wall biogenesis/degradation</keyword>
<evidence type="ECO:0000256" key="1">
    <source>
        <dbReference type="ARBA" id="ARBA00004651"/>
    </source>
</evidence>
<feature type="transmembrane region" description="Helical" evidence="14">
    <location>
        <begin position="111"/>
        <end position="134"/>
    </location>
</feature>
<evidence type="ECO:0000256" key="11">
    <source>
        <dbReference type="ARBA" id="ARBA00032707"/>
    </source>
</evidence>
<dbReference type="GO" id="GO:0050380">
    <property type="term" value="F:undecaprenyl-diphosphatase activity"/>
    <property type="evidence" value="ECO:0007669"/>
    <property type="project" value="UniProtKB-UniRule"/>
</dbReference>
<evidence type="ECO:0000256" key="5">
    <source>
        <dbReference type="ARBA" id="ARBA00022475"/>
    </source>
</evidence>
<feature type="transmembrane region" description="Helical" evidence="14">
    <location>
        <begin position="221"/>
        <end position="244"/>
    </location>
</feature>
<dbReference type="NCBIfam" id="NF001389">
    <property type="entry name" value="PRK00281.1-2"/>
    <property type="match status" value="1"/>
</dbReference>
<evidence type="ECO:0000256" key="10">
    <source>
        <dbReference type="ARBA" id="ARBA00023251"/>
    </source>
</evidence>
<evidence type="ECO:0000313" key="16">
    <source>
        <dbReference type="Proteomes" id="UP000007032"/>
    </source>
</evidence>
<dbReference type="GO" id="GO:0005886">
    <property type="term" value="C:plasma membrane"/>
    <property type="evidence" value="ECO:0007669"/>
    <property type="project" value="UniProtKB-SubCell"/>
</dbReference>
<dbReference type="GO" id="GO:0009252">
    <property type="term" value="P:peptidoglycan biosynthetic process"/>
    <property type="evidence" value="ECO:0007669"/>
    <property type="project" value="UniProtKB-KW"/>
</dbReference>
<feature type="transmembrane region" description="Helical" evidence="14">
    <location>
        <begin position="86"/>
        <end position="105"/>
    </location>
</feature>
<keyword evidence="15" id="KW-0808">Transferase</keyword>
<evidence type="ECO:0000256" key="3">
    <source>
        <dbReference type="ARBA" id="ARBA00012374"/>
    </source>
</evidence>
<dbReference type="Pfam" id="PF02673">
    <property type="entry name" value="BacA"/>
    <property type="match status" value="1"/>
</dbReference>